<dbReference type="OrthoDB" id="7387101at2"/>
<proteinExistence type="predicted"/>
<dbReference type="AlphaFoldDB" id="A0A4P6L572"/>
<sequence>MPEESAEPASVQRKETAGTPDGAVAVSASYERSLQQAVRGGGSALPASVRGFMESRFSHDFSGVRVHHDAQADTLSGQIDARAFTLGQDIFFGRSEYAPSSDTGQRLLAHELTHVVQQDSGTLSRQIRRLPRTPCSAYPSYDAGINRRTYNCAGLALRSYEFTSPASTVYKEIGERFSVPYSPVGNCAAGEVKFWTWEYDMHAEDDRGTRLSPTHQDFHIVGGRMNAVGGDPAVYSKNGRRPIHGTGTGASFRPATREQSLDDDDNPVTLPDGRPVFKVRANMSEQVSCAGCL</sequence>
<feature type="region of interest" description="Disordered" evidence="1">
    <location>
        <begin position="1"/>
        <end position="22"/>
    </location>
</feature>
<dbReference type="RefSeq" id="WP_130189602.1">
    <property type="nucleotide sequence ID" value="NZ_CP035913.1"/>
</dbReference>
<dbReference type="Pfam" id="PF13699">
    <property type="entry name" value="eCIS_core"/>
    <property type="match status" value="1"/>
</dbReference>
<feature type="domain" description="eCIS core" evidence="2">
    <location>
        <begin position="44"/>
        <end position="121"/>
    </location>
</feature>
<evidence type="ECO:0000313" key="4">
    <source>
        <dbReference type="Proteomes" id="UP000290637"/>
    </source>
</evidence>
<dbReference type="InterPro" id="IPR025295">
    <property type="entry name" value="eCIS_core_dom"/>
</dbReference>
<dbReference type="Proteomes" id="UP000290637">
    <property type="component" value="Chromosome"/>
</dbReference>
<keyword evidence="4" id="KW-1185">Reference proteome</keyword>
<evidence type="ECO:0000313" key="3">
    <source>
        <dbReference type="EMBL" id="QBE66495.1"/>
    </source>
</evidence>
<dbReference type="EMBL" id="CP035913">
    <property type="protein sequence ID" value="QBE66495.1"/>
    <property type="molecule type" value="Genomic_DNA"/>
</dbReference>
<name>A0A4P6L572_9BURK</name>
<evidence type="ECO:0000256" key="1">
    <source>
        <dbReference type="SAM" id="MobiDB-lite"/>
    </source>
</evidence>
<protein>
    <submittedName>
        <fullName evidence="3">DUF4157 domain-containing protein</fullName>
    </submittedName>
</protein>
<accession>A0A4P6L572</accession>
<reference evidence="3 4" key="1">
    <citation type="submission" date="2019-02" db="EMBL/GenBank/DDBJ databases">
        <title>Draft Genome Sequences of Six Type Strains of the Genus Massilia.</title>
        <authorList>
            <person name="Miess H."/>
            <person name="Frediansyhah A."/>
            <person name="Gross H."/>
        </authorList>
    </citation>
    <scope>NUCLEOTIDE SEQUENCE [LARGE SCALE GENOMIC DNA]</scope>
    <source>
        <strain evidence="3 4">DSM 17473</strain>
    </source>
</reference>
<organism evidence="3 4">
    <name type="scientific">Pseudoduganella lutea</name>
    <dbReference type="NCBI Taxonomy" id="321985"/>
    <lineage>
        <taxon>Bacteria</taxon>
        <taxon>Pseudomonadati</taxon>
        <taxon>Pseudomonadota</taxon>
        <taxon>Betaproteobacteria</taxon>
        <taxon>Burkholderiales</taxon>
        <taxon>Oxalobacteraceae</taxon>
        <taxon>Telluria group</taxon>
        <taxon>Pseudoduganella</taxon>
    </lineage>
</organism>
<gene>
    <name evidence="3" type="ORF">EWM63_28925</name>
</gene>
<feature type="region of interest" description="Disordered" evidence="1">
    <location>
        <begin position="235"/>
        <end position="270"/>
    </location>
</feature>
<dbReference type="KEGG" id="plue:EWM63_28925"/>
<evidence type="ECO:0000259" key="2">
    <source>
        <dbReference type="Pfam" id="PF13699"/>
    </source>
</evidence>